<evidence type="ECO:0000313" key="3">
    <source>
        <dbReference type="Proteomes" id="UP000295238"/>
    </source>
</evidence>
<keyword evidence="3" id="KW-1185">Reference proteome</keyword>
<comment type="caution">
    <text evidence="2">The sequence shown here is derived from an EMBL/GenBank/DDBJ whole genome shotgun (WGS) entry which is preliminary data.</text>
</comment>
<dbReference type="EMBL" id="SMTL01000002">
    <property type="protein sequence ID" value="TDK37560.1"/>
    <property type="molecule type" value="Genomic_DNA"/>
</dbReference>
<dbReference type="RefSeq" id="WP_133316328.1">
    <property type="nucleotide sequence ID" value="NZ_SMTL01000002.1"/>
</dbReference>
<feature type="region of interest" description="Disordered" evidence="1">
    <location>
        <begin position="1"/>
        <end position="23"/>
    </location>
</feature>
<evidence type="ECO:0000313" key="2">
    <source>
        <dbReference type="EMBL" id="TDK37560.1"/>
    </source>
</evidence>
<dbReference type="Pfam" id="PF11994">
    <property type="entry name" value="DUF3489"/>
    <property type="match status" value="1"/>
</dbReference>
<feature type="compositionally biased region" description="Polar residues" evidence="1">
    <location>
        <begin position="1"/>
        <end position="16"/>
    </location>
</feature>
<evidence type="ECO:0000256" key="1">
    <source>
        <dbReference type="SAM" id="MobiDB-lite"/>
    </source>
</evidence>
<proteinExistence type="predicted"/>
<dbReference type="InterPro" id="IPR021880">
    <property type="entry name" value="DUF3489"/>
</dbReference>
<reference evidence="2 3" key="1">
    <citation type="submission" date="2019-03" db="EMBL/GenBank/DDBJ databases">
        <title>Rhizobium sp. nov., an bacterium isolated from biocrust in Mu Us Desert.</title>
        <authorList>
            <person name="Lixiong L."/>
        </authorList>
    </citation>
    <scope>NUCLEOTIDE SEQUENCE [LARGE SCALE GENOMIC DNA]</scope>
    <source>
        <strain evidence="2 3">SPY-1</strain>
    </source>
</reference>
<accession>A0A4R5UKX4</accession>
<dbReference type="Proteomes" id="UP000295238">
    <property type="component" value="Unassembled WGS sequence"/>
</dbReference>
<gene>
    <name evidence="2" type="ORF">E2F50_11990</name>
</gene>
<protein>
    <submittedName>
        <fullName evidence="2">DUF3489 domain-containing protein</fullName>
    </submittedName>
</protein>
<organism evidence="2 3">
    <name type="scientific">Rhizobium deserti</name>
    <dbReference type="NCBI Taxonomy" id="2547961"/>
    <lineage>
        <taxon>Bacteria</taxon>
        <taxon>Pseudomonadati</taxon>
        <taxon>Pseudomonadota</taxon>
        <taxon>Alphaproteobacteria</taxon>
        <taxon>Hyphomicrobiales</taxon>
        <taxon>Rhizobiaceae</taxon>
        <taxon>Rhizobium/Agrobacterium group</taxon>
        <taxon>Rhizobium</taxon>
    </lineage>
</organism>
<sequence>MASPNYENVTEAQTAASAGLRPKLNKSKKDQLLALVTKPGGTRISVLTERLGWQAHTVRAALSGLRKQGHQILATKAPKTGEAVYQVVKPTEPTEQTLPAEVTSLEGDAA</sequence>
<dbReference type="AlphaFoldDB" id="A0A4R5UKX4"/>
<name>A0A4R5UKX4_9HYPH</name>
<dbReference type="OrthoDB" id="7206991at2"/>